<dbReference type="CDD" id="cd10147">
    <property type="entry name" value="Wzt_C-like"/>
    <property type="match status" value="1"/>
</dbReference>
<dbReference type="CDD" id="cd03220">
    <property type="entry name" value="ABC_KpsT_Wzt"/>
    <property type="match status" value="1"/>
</dbReference>
<keyword evidence="3" id="KW-0547">Nucleotide-binding</keyword>
<dbReference type="Pfam" id="PF14524">
    <property type="entry name" value="Wzt_C"/>
    <property type="match status" value="1"/>
</dbReference>
<dbReference type="GO" id="GO:0005524">
    <property type="term" value="F:ATP binding"/>
    <property type="evidence" value="ECO:0007669"/>
    <property type="project" value="UniProtKB-KW"/>
</dbReference>
<gene>
    <name evidence="6" type="ORF">BDK89_2902</name>
</gene>
<dbReference type="AlphaFoldDB" id="A0A4R7I2C8"/>
<dbReference type="InterPro" id="IPR017871">
    <property type="entry name" value="ABC_transporter-like_CS"/>
</dbReference>
<dbReference type="PROSITE" id="PS50893">
    <property type="entry name" value="ABC_TRANSPORTER_2"/>
    <property type="match status" value="1"/>
</dbReference>
<keyword evidence="4 6" id="KW-0067">ATP-binding</keyword>
<evidence type="ECO:0000256" key="1">
    <source>
        <dbReference type="ARBA" id="ARBA00005417"/>
    </source>
</evidence>
<dbReference type="RefSeq" id="WP_133869591.1">
    <property type="nucleotide sequence ID" value="NZ_JAVJPS010000010.1"/>
</dbReference>
<dbReference type="Gene3D" id="2.70.50.60">
    <property type="entry name" value="abc- transporter (atp binding component) like domain"/>
    <property type="match status" value="1"/>
</dbReference>
<organism evidence="6 7">
    <name type="scientific">Ilumatobacter fluminis</name>
    <dbReference type="NCBI Taxonomy" id="467091"/>
    <lineage>
        <taxon>Bacteria</taxon>
        <taxon>Bacillati</taxon>
        <taxon>Actinomycetota</taxon>
        <taxon>Acidimicrobiia</taxon>
        <taxon>Acidimicrobiales</taxon>
        <taxon>Ilumatobacteraceae</taxon>
        <taxon>Ilumatobacter</taxon>
    </lineage>
</organism>
<dbReference type="InterPro" id="IPR029439">
    <property type="entry name" value="Wzt_C"/>
</dbReference>
<dbReference type="SUPFAM" id="SSF52540">
    <property type="entry name" value="P-loop containing nucleoside triphosphate hydrolases"/>
    <property type="match status" value="1"/>
</dbReference>
<keyword evidence="7" id="KW-1185">Reference proteome</keyword>
<proteinExistence type="inferred from homology"/>
<dbReference type="Proteomes" id="UP000294558">
    <property type="component" value="Unassembled WGS sequence"/>
</dbReference>
<evidence type="ECO:0000256" key="2">
    <source>
        <dbReference type="ARBA" id="ARBA00022448"/>
    </source>
</evidence>
<dbReference type="GO" id="GO:0016020">
    <property type="term" value="C:membrane"/>
    <property type="evidence" value="ECO:0007669"/>
    <property type="project" value="InterPro"/>
</dbReference>
<dbReference type="InterPro" id="IPR050683">
    <property type="entry name" value="Bact_Polysacc_Export_ATP-bd"/>
</dbReference>
<dbReference type="InterPro" id="IPR003593">
    <property type="entry name" value="AAA+_ATPase"/>
</dbReference>
<accession>A0A4R7I2C8</accession>
<sequence length="400" mass="44320">MSATSSQPRPVVRVSHLSKRFRLFHERHQSLKQSLLNRRRSTHEDFWALRDISFDVHEGETFGIVGHNGSGKSTMLKCLTKILQPDEGSVSVDGTISALLELGAGFHPELSGRENVYLNAAILGVPRKYVHERFDEIVAFSGLEQFIDTPVKNYSSGMFVRLGFAVAVNVDPDVLIIDEVLAVGDADFQAKCGDKIAEFRDRGKTIVLVTHDMGDVVRLCKRAAWIDHGTLRMIGAPSEITDAYLDTAHAGRSVEINDSMRWGSGEIRISSVELLDGAEQPITIPRSGDPLAIRFVLSAERPVLDPELTVSVFDQSGTLISEIGTRSRNARIDQVHGERRVTLELDHLALTEGTYELSAEVRDESGQREFDVRNRFVKFDVLKGTDGDRGLVTLGGNWNV</sequence>
<comment type="similarity">
    <text evidence="1">Belongs to the ABC transporter superfamily.</text>
</comment>
<dbReference type="InterPro" id="IPR015860">
    <property type="entry name" value="ABC_transpr_TagH-like"/>
</dbReference>
<feature type="domain" description="ABC transporter" evidence="5">
    <location>
        <begin position="31"/>
        <end position="253"/>
    </location>
</feature>
<dbReference type="PANTHER" id="PTHR46743:SF2">
    <property type="entry name" value="TEICHOIC ACIDS EXPORT ATP-BINDING PROTEIN TAGH"/>
    <property type="match status" value="1"/>
</dbReference>
<dbReference type="OrthoDB" id="9778870at2"/>
<evidence type="ECO:0000256" key="4">
    <source>
        <dbReference type="ARBA" id="ARBA00022840"/>
    </source>
</evidence>
<evidence type="ECO:0000256" key="3">
    <source>
        <dbReference type="ARBA" id="ARBA00022741"/>
    </source>
</evidence>
<comment type="caution">
    <text evidence="6">The sequence shown here is derived from an EMBL/GenBank/DDBJ whole genome shotgun (WGS) entry which is preliminary data.</text>
</comment>
<dbReference type="InterPro" id="IPR027417">
    <property type="entry name" value="P-loop_NTPase"/>
</dbReference>
<reference evidence="6 7" key="1">
    <citation type="submission" date="2019-03" db="EMBL/GenBank/DDBJ databases">
        <title>Sequencing the genomes of 1000 actinobacteria strains.</title>
        <authorList>
            <person name="Klenk H.-P."/>
        </authorList>
    </citation>
    <scope>NUCLEOTIDE SEQUENCE [LARGE SCALE GENOMIC DNA]</scope>
    <source>
        <strain evidence="6 7">DSM 18936</strain>
    </source>
</reference>
<dbReference type="InterPro" id="IPR003439">
    <property type="entry name" value="ABC_transporter-like_ATP-bd"/>
</dbReference>
<name>A0A4R7I2C8_9ACTN</name>
<dbReference type="GO" id="GO:0140359">
    <property type="term" value="F:ABC-type transporter activity"/>
    <property type="evidence" value="ECO:0007669"/>
    <property type="project" value="InterPro"/>
</dbReference>
<evidence type="ECO:0000313" key="7">
    <source>
        <dbReference type="Proteomes" id="UP000294558"/>
    </source>
</evidence>
<dbReference type="PANTHER" id="PTHR46743">
    <property type="entry name" value="TEICHOIC ACIDS EXPORT ATP-BINDING PROTEIN TAGH"/>
    <property type="match status" value="1"/>
</dbReference>
<protein>
    <submittedName>
        <fullName evidence="6">ABC-2 type transport system ATP-binding protein</fullName>
    </submittedName>
</protein>
<dbReference type="Gene3D" id="3.40.50.300">
    <property type="entry name" value="P-loop containing nucleotide triphosphate hydrolases"/>
    <property type="match status" value="1"/>
</dbReference>
<dbReference type="SMART" id="SM00382">
    <property type="entry name" value="AAA"/>
    <property type="match status" value="1"/>
</dbReference>
<keyword evidence="2" id="KW-0813">Transport</keyword>
<dbReference type="EMBL" id="SOAU01000001">
    <property type="protein sequence ID" value="TDT17294.1"/>
    <property type="molecule type" value="Genomic_DNA"/>
</dbReference>
<dbReference type="GO" id="GO:0016887">
    <property type="term" value="F:ATP hydrolysis activity"/>
    <property type="evidence" value="ECO:0007669"/>
    <property type="project" value="InterPro"/>
</dbReference>
<evidence type="ECO:0000259" key="5">
    <source>
        <dbReference type="PROSITE" id="PS50893"/>
    </source>
</evidence>
<dbReference type="Pfam" id="PF00005">
    <property type="entry name" value="ABC_tran"/>
    <property type="match status" value="1"/>
</dbReference>
<evidence type="ECO:0000313" key="6">
    <source>
        <dbReference type="EMBL" id="TDT17294.1"/>
    </source>
</evidence>
<dbReference type="PROSITE" id="PS00211">
    <property type="entry name" value="ABC_TRANSPORTER_1"/>
    <property type="match status" value="1"/>
</dbReference>